<sequence length="94" mass="10442">VLSEVTLSKAKQIKLATKRSKKDFHISHASGSDEGTGTIPWVLDVPPYEFESYKESWGDSEDEDDNDDDGDNDDNDESDDHDDDSDDEKTGSDS</sequence>
<evidence type="ECO:0000256" key="1">
    <source>
        <dbReference type="SAM" id="MobiDB-lite"/>
    </source>
</evidence>
<protein>
    <submittedName>
        <fullName evidence="2">Uncharacterized protein</fullName>
    </submittedName>
</protein>
<feature type="non-terminal residue" evidence="2">
    <location>
        <position position="1"/>
    </location>
</feature>
<evidence type="ECO:0000313" key="2">
    <source>
        <dbReference type="EMBL" id="GFD51117.1"/>
    </source>
</evidence>
<dbReference type="AlphaFoldDB" id="A0A699WUG4"/>
<feature type="compositionally biased region" description="Acidic residues" evidence="1">
    <location>
        <begin position="58"/>
        <end position="87"/>
    </location>
</feature>
<feature type="region of interest" description="Disordered" evidence="1">
    <location>
        <begin position="19"/>
        <end position="94"/>
    </location>
</feature>
<accession>A0A699WUG4</accession>
<organism evidence="2">
    <name type="scientific">Tanacetum cinerariifolium</name>
    <name type="common">Dalmatian daisy</name>
    <name type="synonym">Chrysanthemum cinerariifolium</name>
    <dbReference type="NCBI Taxonomy" id="118510"/>
    <lineage>
        <taxon>Eukaryota</taxon>
        <taxon>Viridiplantae</taxon>
        <taxon>Streptophyta</taxon>
        <taxon>Embryophyta</taxon>
        <taxon>Tracheophyta</taxon>
        <taxon>Spermatophyta</taxon>
        <taxon>Magnoliopsida</taxon>
        <taxon>eudicotyledons</taxon>
        <taxon>Gunneridae</taxon>
        <taxon>Pentapetalae</taxon>
        <taxon>asterids</taxon>
        <taxon>campanulids</taxon>
        <taxon>Asterales</taxon>
        <taxon>Asteraceae</taxon>
        <taxon>Asteroideae</taxon>
        <taxon>Anthemideae</taxon>
        <taxon>Anthemidinae</taxon>
        <taxon>Tanacetum</taxon>
    </lineage>
</organism>
<proteinExistence type="predicted"/>
<reference evidence="2" key="1">
    <citation type="journal article" date="2019" name="Sci. Rep.">
        <title>Draft genome of Tanacetum cinerariifolium, the natural source of mosquito coil.</title>
        <authorList>
            <person name="Yamashiro T."/>
            <person name="Shiraishi A."/>
            <person name="Satake H."/>
            <person name="Nakayama K."/>
        </authorList>
    </citation>
    <scope>NUCLEOTIDE SEQUENCE</scope>
</reference>
<feature type="non-terminal residue" evidence="2">
    <location>
        <position position="94"/>
    </location>
</feature>
<name>A0A699WUG4_TANCI</name>
<gene>
    <name evidence="2" type="ORF">Tci_923086</name>
</gene>
<comment type="caution">
    <text evidence="2">The sequence shown here is derived from an EMBL/GenBank/DDBJ whole genome shotgun (WGS) entry which is preliminary data.</text>
</comment>
<dbReference type="EMBL" id="BKCJ011765917">
    <property type="protein sequence ID" value="GFD51117.1"/>
    <property type="molecule type" value="Genomic_DNA"/>
</dbReference>